<comment type="similarity">
    <text evidence="2 12">Belongs to the Fur family.</text>
</comment>
<reference evidence="13 14" key="1">
    <citation type="journal article" date="2013" name="Int. J. Syst. Evol. Microbiol.">
        <title>Celerinatantimonas yamalensis sp. nov., a cold-adapted diazotrophic bacterium from a cold permafrost brine.</title>
        <authorList>
            <person name="Shcherbakova V."/>
            <person name="Chuvilskaya N."/>
            <person name="Rivkina E."/>
            <person name="Demidov N."/>
            <person name="Uchaeva V."/>
            <person name="Suetin S."/>
            <person name="Suzina N."/>
            <person name="Gilichinsky D."/>
        </authorList>
    </citation>
    <scope>NUCLEOTIDE SEQUENCE [LARGE SCALE GENOMIC DNA]</scope>
    <source>
        <strain evidence="13 14">C7</strain>
    </source>
</reference>
<evidence type="ECO:0000313" key="14">
    <source>
        <dbReference type="Proteomes" id="UP001629953"/>
    </source>
</evidence>
<keyword evidence="11 12" id="KW-0804">Transcription</keyword>
<dbReference type="SUPFAM" id="SSF46785">
    <property type="entry name" value="Winged helix' DNA-binding domain"/>
    <property type="match status" value="1"/>
</dbReference>
<keyword evidence="8 12" id="KW-0862">Zinc</keyword>
<evidence type="ECO:0000256" key="11">
    <source>
        <dbReference type="ARBA" id="ARBA00023163"/>
    </source>
</evidence>
<keyword evidence="9 12" id="KW-0805">Transcription regulation</keyword>
<evidence type="ECO:0000256" key="9">
    <source>
        <dbReference type="ARBA" id="ARBA00023015"/>
    </source>
</evidence>
<dbReference type="RefSeq" id="WP_408624918.1">
    <property type="nucleotide sequence ID" value="NZ_JBEQCT010000009.1"/>
</dbReference>
<evidence type="ECO:0000256" key="6">
    <source>
        <dbReference type="ARBA" id="ARBA00022491"/>
    </source>
</evidence>
<keyword evidence="10 12" id="KW-0238">DNA-binding</keyword>
<evidence type="ECO:0000256" key="8">
    <source>
        <dbReference type="ARBA" id="ARBA00022833"/>
    </source>
</evidence>
<dbReference type="PANTHER" id="PTHR33202:SF2">
    <property type="entry name" value="FERRIC UPTAKE REGULATION PROTEIN"/>
    <property type="match status" value="1"/>
</dbReference>
<keyword evidence="12" id="KW-0408">Iron</keyword>
<evidence type="ECO:0000256" key="12">
    <source>
        <dbReference type="RuleBase" id="RU364037"/>
    </source>
</evidence>
<comment type="subcellular location">
    <subcellularLocation>
        <location evidence="1 12">Cytoplasm</location>
    </subcellularLocation>
</comment>
<dbReference type="CDD" id="cd07153">
    <property type="entry name" value="Fur_like"/>
    <property type="match status" value="1"/>
</dbReference>
<name>A0ABW9GCJ9_9GAMM</name>
<dbReference type="InterPro" id="IPR036388">
    <property type="entry name" value="WH-like_DNA-bd_sf"/>
</dbReference>
<accession>A0ABW9GCJ9</accession>
<evidence type="ECO:0000256" key="7">
    <source>
        <dbReference type="ARBA" id="ARBA00022723"/>
    </source>
</evidence>
<dbReference type="EMBL" id="JBEQCT010000009">
    <property type="protein sequence ID" value="MFM2486618.1"/>
    <property type="molecule type" value="Genomic_DNA"/>
</dbReference>
<dbReference type="Gene3D" id="1.10.10.10">
    <property type="entry name" value="Winged helix-like DNA-binding domain superfamily/Winged helix DNA-binding domain"/>
    <property type="match status" value="1"/>
</dbReference>
<evidence type="ECO:0000256" key="2">
    <source>
        <dbReference type="ARBA" id="ARBA00007957"/>
    </source>
</evidence>
<keyword evidence="6 12" id="KW-0678">Repressor</keyword>
<organism evidence="13 14">
    <name type="scientific">Celerinatantimonas yamalensis</name>
    <dbReference type="NCBI Taxonomy" id="559956"/>
    <lineage>
        <taxon>Bacteria</taxon>
        <taxon>Pseudomonadati</taxon>
        <taxon>Pseudomonadota</taxon>
        <taxon>Gammaproteobacteria</taxon>
        <taxon>Celerinatantimonadaceae</taxon>
        <taxon>Celerinatantimonas</taxon>
    </lineage>
</organism>
<comment type="caution">
    <text evidence="13">The sequence shown here is derived from an EMBL/GenBank/DDBJ whole genome shotgun (WGS) entry which is preliminary data.</text>
</comment>
<dbReference type="InterPro" id="IPR036390">
    <property type="entry name" value="WH_DNA-bd_sf"/>
</dbReference>
<dbReference type="Proteomes" id="UP001629953">
    <property type="component" value="Unassembled WGS sequence"/>
</dbReference>
<evidence type="ECO:0000256" key="4">
    <source>
        <dbReference type="ARBA" id="ARBA00020910"/>
    </source>
</evidence>
<evidence type="ECO:0000313" key="13">
    <source>
        <dbReference type="EMBL" id="MFM2486618.1"/>
    </source>
</evidence>
<dbReference type="InterPro" id="IPR002481">
    <property type="entry name" value="FUR"/>
</dbReference>
<evidence type="ECO:0000256" key="3">
    <source>
        <dbReference type="ARBA" id="ARBA00011738"/>
    </source>
</evidence>
<sequence length="139" mass="16079">MSDPMMLLRQAQLKVTQPRLEILRRFMAEDHPHQSAEHIYQSFLKSNHPIALATVYRVLEQLTQAGLLKRHYFDGKVALFELNQHSQHVHLICSQCGEVIEFEDDIISTRLAQIAASYQLNIVDQAVYIYGECNRSQEV</sequence>
<gene>
    <name evidence="12" type="primary">fur</name>
    <name evidence="13" type="ORF">ABUE30_16420</name>
</gene>
<evidence type="ECO:0000256" key="1">
    <source>
        <dbReference type="ARBA" id="ARBA00004496"/>
    </source>
</evidence>
<dbReference type="InterPro" id="IPR043135">
    <property type="entry name" value="Fur_C"/>
</dbReference>
<evidence type="ECO:0000256" key="10">
    <source>
        <dbReference type="ARBA" id="ARBA00023125"/>
    </source>
</evidence>
<keyword evidence="5 12" id="KW-0963">Cytoplasm</keyword>
<proteinExistence type="inferred from homology"/>
<dbReference type="PANTHER" id="PTHR33202">
    <property type="entry name" value="ZINC UPTAKE REGULATION PROTEIN"/>
    <property type="match status" value="1"/>
</dbReference>
<dbReference type="Pfam" id="PF01475">
    <property type="entry name" value="FUR"/>
    <property type="match status" value="1"/>
</dbReference>
<comment type="subunit">
    <text evidence="3 12">Homodimer.</text>
</comment>
<keyword evidence="7 12" id="KW-0479">Metal-binding</keyword>
<protein>
    <recommendedName>
        <fullName evidence="4 12">Ferric uptake regulation protein</fullName>
    </recommendedName>
</protein>
<keyword evidence="14" id="KW-1185">Reference proteome</keyword>
<dbReference type="Gene3D" id="3.30.1490.190">
    <property type="match status" value="1"/>
</dbReference>
<evidence type="ECO:0000256" key="5">
    <source>
        <dbReference type="ARBA" id="ARBA00022490"/>
    </source>
</evidence>